<keyword evidence="3" id="KW-1185">Reference proteome</keyword>
<dbReference type="Proteomes" id="UP000326354">
    <property type="component" value="Chromosome"/>
</dbReference>
<reference evidence="2 3" key="1">
    <citation type="submission" date="2019-08" db="EMBL/GenBank/DDBJ databases">
        <title>Complete genome sequence of Candidatus Uab amorphum.</title>
        <authorList>
            <person name="Shiratori T."/>
            <person name="Suzuki S."/>
            <person name="Kakizawa Y."/>
            <person name="Ishida K."/>
        </authorList>
    </citation>
    <scope>NUCLEOTIDE SEQUENCE [LARGE SCALE GENOMIC DNA]</scope>
    <source>
        <strain evidence="2 3">SRT547</strain>
    </source>
</reference>
<dbReference type="KEGG" id="uam:UABAM_02862"/>
<keyword evidence="1" id="KW-1133">Transmembrane helix</keyword>
<sequence>MTASEKDVQGKRNTQWQEVYVAYIDVFLVNGLLTGSVLLRKNVMQRLLVLFLMFAVSFHAEEEFSNLYEAIAGKWEGKQTFHSHDWWPQGKQGTAEVTFKKVLDGKFIESHLVSKVANEKPFVLKSMSSWNSYTKQLHHWEFDNMGFGSYYMGKIAQKAITLVHKNKDFSLKVTYTLLDKNHFQKIVYYSQDGKSWKNIITGDFKRVSEGKEQHTPEKHGEK</sequence>
<organism evidence="2 3">
    <name type="scientific">Uabimicrobium amorphum</name>
    <dbReference type="NCBI Taxonomy" id="2596890"/>
    <lineage>
        <taxon>Bacteria</taxon>
        <taxon>Pseudomonadati</taxon>
        <taxon>Planctomycetota</taxon>
        <taxon>Candidatus Uabimicrobiia</taxon>
        <taxon>Candidatus Uabimicrobiales</taxon>
        <taxon>Candidatus Uabimicrobiaceae</taxon>
        <taxon>Candidatus Uabimicrobium</taxon>
    </lineage>
</organism>
<feature type="transmembrane region" description="Helical" evidence="1">
    <location>
        <begin position="20"/>
        <end position="39"/>
    </location>
</feature>
<accession>A0A5S9IMZ5</accession>
<evidence type="ECO:0000313" key="2">
    <source>
        <dbReference type="EMBL" id="BBM84501.1"/>
    </source>
</evidence>
<dbReference type="AlphaFoldDB" id="A0A5S9IMZ5"/>
<keyword evidence="1" id="KW-0472">Membrane</keyword>
<evidence type="ECO:0000313" key="3">
    <source>
        <dbReference type="Proteomes" id="UP000326354"/>
    </source>
</evidence>
<gene>
    <name evidence="2" type="ORF">UABAM_02862</name>
</gene>
<protein>
    <recommendedName>
        <fullName evidence="4">DUF1579 domain-containing protein</fullName>
    </recommendedName>
</protein>
<dbReference type="EMBL" id="AP019860">
    <property type="protein sequence ID" value="BBM84501.1"/>
    <property type="molecule type" value="Genomic_DNA"/>
</dbReference>
<name>A0A5S9IMZ5_UABAM</name>
<proteinExistence type="predicted"/>
<evidence type="ECO:0008006" key="4">
    <source>
        <dbReference type="Google" id="ProtNLM"/>
    </source>
</evidence>
<evidence type="ECO:0000256" key="1">
    <source>
        <dbReference type="SAM" id="Phobius"/>
    </source>
</evidence>
<keyword evidence="1" id="KW-0812">Transmembrane</keyword>